<protein>
    <recommendedName>
        <fullName evidence="1">Spore protein YkvP/CgeB glycosyl transferase-like domain-containing protein</fullName>
    </recommendedName>
</protein>
<dbReference type="EMBL" id="FP929050">
    <property type="protein sequence ID" value="CBL12525.1"/>
    <property type="molecule type" value="Genomic_DNA"/>
</dbReference>
<organism evidence="2 3">
    <name type="scientific">Roseburia intestinalis XB6B4</name>
    <dbReference type="NCBI Taxonomy" id="718255"/>
    <lineage>
        <taxon>Bacteria</taxon>
        <taxon>Bacillati</taxon>
        <taxon>Bacillota</taxon>
        <taxon>Clostridia</taxon>
        <taxon>Lachnospirales</taxon>
        <taxon>Lachnospiraceae</taxon>
        <taxon>Roseburia</taxon>
    </lineage>
</organism>
<dbReference type="SUPFAM" id="SSF53756">
    <property type="entry name" value="UDP-Glycosyltransferase/glycogen phosphorylase"/>
    <property type="match status" value="1"/>
</dbReference>
<feature type="domain" description="Spore protein YkvP/CgeB glycosyl transferase-like" evidence="1">
    <location>
        <begin position="397"/>
        <end position="540"/>
    </location>
</feature>
<evidence type="ECO:0000313" key="3">
    <source>
        <dbReference type="Proteomes" id="UP000008953"/>
    </source>
</evidence>
<dbReference type="Pfam" id="PF13524">
    <property type="entry name" value="Glyco_trans_1_2"/>
    <property type="match status" value="1"/>
</dbReference>
<gene>
    <name evidence="2" type="ORF">RO1_19820</name>
</gene>
<evidence type="ECO:0000313" key="2">
    <source>
        <dbReference type="EMBL" id="CBL12525.1"/>
    </source>
</evidence>
<evidence type="ECO:0000259" key="1">
    <source>
        <dbReference type="Pfam" id="PF13524"/>
    </source>
</evidence>
<dbReference type="PATRIC" id="fig|718255.3.peg.3157"/>
<proteinExistence type="predicted"/>
<dbReference type="RefSeq" id="WP_015521079.1">
    <property type="nucleotide sequence ID" value="NC_021012.1"/>
</dbReference>
<dbReference type="Proteomes" id="UP000008953">
    <property type="component" value="Chromosome"/>
</dbReference>
<accession>D4KYT5</accession>
<dbReference type="InterPro" id="IPR055259">
    <property type="entry name" value="YkvP/CgeB_Glyco_trans-like"/>
</dbReference>
<reference evidence="2 3" key="1">
    <citation type="submission" date="2010-03" db="EMBL/GenBank/DDBJ databases">
        <title>The genome sequence of Roseburia intestinalis XB6B4.</title>
        <authorList>
            <consortium name="metaHIT consortium -- http://www.metahit.eu/"/>
            <person name="Pajon A."/>
            <person name="Turner K."/>
            <person name="Parkhill J."/>
            <person name="Bernalier A."/>
        </authorList>
    </citation>
    <scope>NUCLEOTIDE SEQUENCE [LARGE SCALE GENOMIC DNA]</scope>
    <source>
        <strain evidence="2 3">XB6B4</strain>
    </source>
</reference>
<sequence>MTEHDLHITICNPTYNESVSLQFLDILLDETLLYDSTIYVPTACFETVSTRNHRLPCKQVYELLLRLATEYPVILTADAPADLEQYSVLSSAPEPVTFDSLKADCYIVSRYKQLLQQQDYFDAAVSSLLELARSIRKQEELVSYLSDMLSEAPAYQYLYAGSQPFLIYTGDSVCYQILTVFARQFGAALHRLGYLVEYFDLSSEDFTESYRLIGRHYQAIIGVQSYMFSVKLNNGMGFLHDKIGGSKYNFLFDHPSRFENHLKDVPSQLTLLTVDRNYAAYARKTYPVDAIFFPPGGIRTSFEPQERIYDVTFIGSYFDNFSFVLELFSEFDRKERFLANRFWLIMKKNPSLPAEHALSLALDHYHMQLSWNEFAELFHKFRDLPVYLSTYYRMKVLKTLLDADIPVHVFGTSWSTCPLRENPNFLWHNKDLSTSECLSIWQQSKIALNTMTWHKDAITERILNAMLQKAAVLTERNPYMEEHFSDGKDVLLYDLDQLSALPELVRSALSDPAQLSRIAQNGYQNALTDHTWDSRAKEFIHILEKSSAQKNEG</sequence>
<dbReference type="AlphaFoldDB" id="D4KYT5"/>
<dbReference type="HOGENOM" id="CLU_037740_0_0_9"/>
<reference evidence="2 3" key="2">
    <citation type="submission" date="2010-03" db="EMBL/GenBank/DDBJ databases">
        <authorList>
            <person name="Pajon A."/>
        </authorList>
    </citation>
    <scope>NUCLEOTIDE SEQUENCE [LARGE SCALE GENOMIC DNA]</scope>
    <source>
        <strain evidence="2 3">XB6B4</strain>
    </source>
</reference>
<name>D4KYT5_9FIRM</name>
<dbReference type="KEGG" id="rix:RO1_19820"/>